<proteinExistence type="predicted"/>
<evidence type="ECO:0000313" key="3">
    <source>
        <dbReference type="EMBL" id="CCI40294.1"/>
    </source>
</evidence>
<dbReference type="STRING" id="65357.A0A024G0K6"/>
<dbReference type="Pfam" id="PF15862">
    <property type="entry name" value="Coilin_N"/>
    <property type="match status" value="1"/>
</dbReference>
<evidence type="ECO:0000256" key="1">
    <source>
        <dbReference type="SAM" id="MobiDB-lite"/>
    </source>
</evidence>
<organism evidence="3 4">
    <name type="scientific">Albugo candida</name>
    <dbReference type="NCBI Taxonomy" id="65357"/>
    <lineage>
        <taxon>Eukaryota</taxon>
        <taxon>Sar</taxon>
        <taxon>Stramenopiles</taxon>
        <taxon>Oomycota</taxon>
        <taxon>Peronosporomycetes</taxon>
        <taxon>Albuginales</taxon>
        <taxon>Albuginaceae</taxon>
        <taxon>Albugo</taxon>
    </lineage>
</organism>
<name>A0A024G0K6_9STRA</name>
<dbReference type="PANTHER" id="PTHR15197:SF0">
    <property type="entry name" value="COILIN"/>
    <property type="match status" value="1"/>
</dbReference>
<comment type="caution">
    <text evidence="3">The sequence shown here is derived from an EMBL/GenBank/DDBJ whole genome shotgun (WGS) entry which is preliminary data.</text>
</comment>
<sequence>MCDSTLNRAHVRIKLFFTQALGHKVYKDRGVSKCWYLVPTSCKQIADVMYHICEAFDLMTFCPNGIHLLIDDVNVLPGEDVRILRENDAVAVEGLDFERYDNEVSSDTAVQSSRPKRSHTSSSTDKKSKKKERKKDRNKKLVLAAKRLPEDKVERNQDKRTKILERKKSQQPAVAVVATGMQRFERSLGPNTFVQERSESRFAFEPDQNIVEENLSKNKKGRKRPSRRQRQAKRRRLELENSYASTAVPKISLIPQENDQQSTKTAENLEQRRVIPAAEAADTKKTECQSPIQVEAREKQTSTNRIIFESDDTEVDRDTIFEERPQWSEWKRPYEVIASVADEANQLLSTETDHEILATALLEYPISLEPHSITTYKVNDILAYQTLTLCSETWQPVQSDWQCGRVCSIEEYDCTIRLETHTLTFFDNTLQWNTEHDTNELALSEIHQLHFLEGPSYVIAQAVESTS</sequence>
<dbReference type="GO" id="GO:0015030">
    <property type="term" value="C:Cajal body"/>
    <property type="evidence" value="ECO:0007669"/>
    <property type="project" value="TreeGrafter"/>
</dbReference>
<evidence type="ECO:0000313" key="4">
    <source>
        <dbReference type="Proteomes" id="UP000053237"/>
    </source>
</evidence>
<reference evidence="3 4" key="1">
    <citation type="submission" date="2012-05" db="EMBL/GenBank/DDBJ databases">
        <title>Recombination and specialization in a pathogen metapopulation.</title>
        <authorList>
            <person name="Gardiner A."/>
            <person name="Kemen E."/>
            <person name="Schultz-Larsen T."/>
            <person name="MacLean D."/>
            <person name="Van Oosterhout C."/>
            <person name="Jones J.D.G."/>
        </authorList>
    </citation>
    <scope>NUCLEOTIDE SEQUENCE [LARGE SCALE GENOMIC DNA]</scope>
    <source>
        <strain evidence="3 4">Ac Nc2</strain>
    </source>
</reference>
<feature type="compositionally biased region" description="Basic residues" evidence="1">
    <location>
        <begin position="127"/>
        <end position="140"/>
    </location>
</feature>
<dbReference type="GO" id="GO:0030620">
    <property type="term" value="F:U2 snRNA binding"/>
    <property type="evidence" value="ECO:0007669"/>
    <property type="project" value="TreeGrafter"/>
</dbReference>
<feature type="compositionally biased region" description="Basic residues" evidence="1">
    <location>
        <begin position="217"/>
        <end position="236"/>
    </location>
</feature>
<feature type="compositionally biased region" description="Basic and acidic residues" evidence="1">
    <location>
        <begin position="147"/>
        <end position="168"/>
    </location>
</feature>
<feature type="region of interest" description="Disordered" evidence="1">
    <location>
        <begin position="106"/>
        <end position="174"/>
    </location>
</feature>
<dbReference type="PANTHER" id="PTHR15197">
    <property type="entry name" value="COILIN P80"/>
    <property type="match status" value="1"/>
</dbReference>
<dbReference type="InParanoid" id="A0A024G0K6"/>
<feature type="region of interest" description="Disordered" evidence="1">
    <location>
        <begin position="208"/>
        <end position="241"/>
    </location>
</feature>
<dbReference type="InterPro" id="IPR031722">
    <property type="entry name" value="Coilin_N"/>
</dbReference>
<dbReference type="GO" id="GO:0030619">
    <property type="term" value="F:U1 snRNA binding"/>
    <property type="evidence" value="ECO:0007669"/>
    <property type="project" value="TreeGrafter"/>
</dbReference>
<gene>
    <name evidence="3" type="ORF">BN9_010780</name>
</gene>
<keyword evidence="4" id="KW-1185">Reference proteome</keyword>
<evidence type="ECO:0000259" key="2">
    <source>
        <dbReference type="Pfam" id="PF15862"/>
    </source>
</evidence>
<dbReference type="EMBL" id="CAIX01000007">
    <property type="protein sequence ID" value="CCI40294.1"/>
    <property type="molecule type" value="Genomic_DNA"/>
</dbReference>
<accession>A0A024G0K6</accession>
<dbReference type="GO" id="GO:0000387">
    <property type="term" value="P:spliceosomal snRNP assembly"/>
    <property type="evidence" value="ECO:0007669"/>
    <property type="project" value="TreeGrafter"/>
</dbReference>
<dbReference type="InterPro" id="IPR024822">
    <property type="entry name" value="Coilin"/>
</dbReference>
<dbReference type="AlphaFoldDB" id="A0A024G0K6"/>
<dbReference type="Proteomes" id="UP000053237">
    <property type="component" value="Unassembled WGS sequence"/>
</dbReference>
<dbReference type="OrthoDB" id="74813at2759"/>
<feature type="domain" description="Coilin N-terminal" evidence="2">
    <location>
        <begin position="11"/>
        <end position="146"/>
    </location>
</feature>
<protein>
    <recommendedName>
        <fullName evidence="2">Coilin N-terminal domain-containing protein</fullName>
    </recommendedName>
</protein>